<gene>
    <name evidence="1" type="ORF">S01H4_14723</name>
</gene>
<dbReference type="SUPFAM" id="SSF53756">
    <property type="entry name" value="UDP-Glycosyltransferase/glycogen phosphorylase"/>
    <property type="match status" value="1"/>
</dbReference>
<comment type="caution">
    <text evidence="1">The sequence shown here is derived from an EMBL/GenBank/DDBJ whole genome shotgun (WGS) entry which is preliminary data.</text>
</comment>
<feature type="non-terminal residue" evidence="1">
    <location>
        <position position="223"/>
    </location>
</feature>
<evidence type="ECO:0000313" key="1">
    <source>
        <dbReference type="EMBL" id="GAG63855.1"/>
    </source>
</evidence>
<protein>
    <recommendedName>
        <fullName evidence="2">Glycosyltransferase subfamily 4-like N-terminal domain-containing protein</fullName>
    </recommendedName>
</protein>
<sequence length="223" mass="26079">MKIAYYYPRQITPHATLFCKYAGHKFKHQRCDASTDLIYAGSASVLTQAVHAKQRFNKPLICWCWDIPYNWREWQMSEGGIEKNASRDVKNAGRVLLLKECDLVIAASKWTQSVLKDRYDISSEQIYSYIDVEGIDSVPVQKKTKQIIQISRYFYNKKFEHTIIASRDLTDYKVVFAGFGLDSEYGEELKECSNKYNREFVFREALSREDVIINLRRSDILID</sequence>
<proteinExistence type="predicted"/>
<dbReference type="Gene3D" id="3.40.50.2000">
    <property type="entry name" value="Glycogen Phosphorylase B"/>
    <property type="match status" value="2"/>
</dbReference>
<dbReference type="AlphaFoldDB" id="X0Z3E7"/>
<organism evidence="1">
    <name type="scientific">marine sediment metagenome</name>
    <dbReference type="NCBI Taxonomy" id="412755"/>
    <lineage>
        <taxon>unclassified sequences</taxon>
        <taxon>metagenomes</taxon>
        <taxon>ecological metagenomes</taxon>
    </lineage>
</organism>
<accession>X0Z3E7</accession>
<name>X0Z3E7_9ZZZZ</name>
<dbReference type="EMBL" id="BART01006453">
    <property type="protein sequence ID" value="GAG63855.1"/>
    <property type="molecule type" value="Genomic_DNA"/>
</dbReference>
<reference evidence="1" key="1">
    <citation type="journal article" date="2014" name="Front. Microbiol.">
        <title>High frequency of phylogenetically diverse reductive dehalogenase-homologous genes in deep subseafloor sedimentary metagenomes.</title>
        <authorList>
            <person name="Kawai M."/>
            <person name="Futagami T."/>
            <person name="Toyoda A."/>
            <person name="Takaki Y."/>
            <person name="Nishi S."/>
            <person name="Hori S."/>
            <person name="Arai W."/>
            <person name="Tsubouchi T."/>
            <person name="Morono Y."/>
            <person name="Uchiyama I."/>
            <person name="Ito T."/>
            <person name="Fujiyama A."/>
            <person name="Inagaki F."/>
            <person name="Takami H."/>
        </authorList>
    </citation>
    <scope>NUCLEOTIDE SEQUENCE</scope>
    <source>
        <strain evidence="1">Expedition CK06-06</strain>
    </source>
</reference>
<evidence type="ECO:0008006" key="2">
    <source>
        <dbReference type="Google" id="ProtNLM"/>
    </source>
</evidence>